<protein>
    <submittedName>
        <fullName evidence="2">Uncharacterized protein</fullName>
    </submittedName>
</protein>
<sequence length="188" mass="21338">MTTTADRENAANLATVTPLVWRVENKGRVMFGGEALTPAEFEKRMCFDPDDPEHFMHATQADDDPSMVGIYPDTWNGRMNVTWYRGTTLAQDLAGESEDVYKAGAHRILYGDANGYHHDAPTRREIAILAAKFTAADEDGDVAHILNWVMGWADAPELPERDEDDEKPETPDDREEQEWKIEQMRRQA</sequence>
<name>A0A9X1NBS6_9ACTN</name>
<organism evidence="2 3">
    <name type="scientific">Kineosporia babensis</name>
    <dbReference type="NCBI Taxonomy" id="499548"/>
    <lineage>
        <taxon>Bacteria</taxon>
        <taxon>Bacillati</taxon>
        <taxon>Actinomycetota</taxon>
        <taxon>Actinomycetes</taxon>
        <taxon>Kineosporiales</taxon>
        <taxon>Kineosporiaceae</taxon>
        <taxon>Kineosporia</taxon>
    </lineage>
</organism>
<reference evidence="2" key="1">
    <citation type="submission" date="2021-11" db="EMBL/GenBank/DDBJ databases">
        <title>Streptomyces corallinus and Kineosporia corallina sp. nov., two new coral-derived marine actinobacteria.</title>
        <authorList>
            <person name="Buangrab K."/>
            <person name="Sutthacheep M."/>
            <person name="Yeemin T."/>
            <person name="Harunari E."/>
            <person name="Igarashi Y."/>
            <person name="Sripreechasak P."/>
            <person name="Kanchanasin P."/>
            <person name="Tanasupawat S."/>
            <person name="Phongsopitanun W."/>
        </authorList>
    </citation>
    <scope>NUCLEOTIDE SEQUENCE</scope>
    <source>
        <strain evidence="2">JCM 31032</strain>
    </source>
</reference>
<dbReference type="AlphaFoldDB" id="A0A9X1NBS6"/>
<gene>
    <name evidence="2" type="ORF">LR394_08215</name>
</gene>
<feature type="compositionally biased region" description="Basic and acidic residues" evidence="1">
    <location>
        <begin position="177"/>
        <end position="188"/>
    </location>
</feature>
<dbReference type="EMBL" id="JAJOMB010000003">
    <property type="protein sequence ID" value="MCD5310876.1"/>
    <property type="molecule type" value="Genomic_DNA"/>
</dbReference>
<dbReference type="RefSeq" id="WP_231440052.1">
    <property type="nucleotide sequence ID" value="NZ_JAJOMB010000003.1"/>
</dbReference>
<feature type="compositionally biased region" description="Acidic residues" evidence="1">
    <location>
        <begin position="160"/>
        <end position="176"/>
    </location>
</feature>
<keyword evidence="3" id="KW-1185">Reference proteome</keyword>
<evidence type="ECO:0000256" key="1">
    <source>
        <dbReference type="SAM" id="MobiDB-lite"/>
    </source>
</evidence>
<proteinExistence type="predicted"/>
<feature type="region of interest" description="Disordered" evidence="1">
    <location>
        <begin position="156"/>
        <end position="188"/>
    </location>
</feature>
<accession>A0A9X1NBS6</accession>
<comment type="caution">
    <text evidence="2">The sequence shown here is derived from an EMBL/GenBank/DDBJ whole genome shotgun (WGS) entry which is preliminary data.</text>
</comment>
<evidence type="ECO:0000313" key="2">
    <source>
        <dbReference type="EMBL" id="MCD5310876.1"/>
    </source>
</evidence>
<evidence type="ECO:0000313" key="3">
    <source>
        <dbReference type="Proteomes" id="UP001138997"/>
    </source>
</evidence>
<dbReference type="Proteomes" id="UP001138997">
    <property type="component" value="Unassembled WGS sequence"/>
</dbReference>